<feature type="compositionally biased region" description="Low complexity" evidence="1">
    <location>
        <begin position="220"/>
        <end position="235"/>
    </location>
</feature>
<evidence type="ECO:0000313" key="4">
    <source>
        <dbReference type="Proteomes" id="UP001620645"/>
    </source>
</evidence>
<dbReference type="EMBL" id="JBICCN010000008">
    <property type="protein sequence ID" value="KAL3103939.1"/>
    <property type="molecule type" value="Genomic_DNA"/>
</dbReference>
<organism evidence="3 4">
    <name type="scientific">Heterodera schachtii</name>
    <name type="common">Sugarbeet cyst nematode worm</name>
    <name type="synonym">Tylenchus schachtii</name>
    <dbReference type="NCBI Taxonomy" id="97005"/>
    <lineage>
        <taxon>Eukaryota</taxon>
        <taxon>Metazoa</taxon>
        <taxon>Ecdysozoa</taxon>
        <taxon>Nematoda</taxon>
        <taxon>Chromadorea</taxon>
        <taxon>Rhabditida</taxon>
        <taxon>Tylenchina</taxon>
        <taxon>Tylenchomorpha</taxon>
        <taxon>Tylenchoidea</taxon>
        <taxon>Heteroderidae</taxon>
        <taxon>Heteroderinae</taxon>
        <taxon>Heterodera</taxon>
    </lineage>
</organism>
<evidence type="ECO:0000256" key="1">
    <source>
        <dbReference type="SAM" id="MobiDB-lite"/>
    </source>
</evidence>
<comment type="caution">
    <text evidence="3">The sequence shown here is derived from an EMBL/GenBank/DDBJ whole genome shotgun (WGS) entry which is preliminary data.</text>
</comment>
<dbReference type="Proteomes" id="UP001620645">
    <property type="component" value="Unassembled WGS sequence"/>
</dbReference>
<dbReference type="Gene3D" id="2.40.50.140">
    <property type="entry name" value="Nucleic acid-binding proteins"/>
    <property type="match status" value="1"/>
</dbReference>
<feature type="domain" description="Replication factor A C-terminal" evidence="2">
    <location>
        <begin position="52"/>
        <end position="159"/>
    </location>
</feature>
<gene>
    <name evidence="3" type="ORF">niasHS_000083</name>
</gene>
<dbReference type="InterPro" id="IPR012340">
    <property type="entry name" value="NA-bd_OB-fold"/>
</dbReference>
<reference evidence="3 4" key="1">
    <citation type="submission" date="2024-10" db="EMBL/GenBank/DDBJ databases">
        <authorList>
            <person name="Kim D."/>
        </authorList>
    </citation>
    <scope>NUCLEOTIDE SEQUENCE [LARGE SCALE GENOMIC DNA]</scope>
    <source>
        <strain evidence="3">Taebaek</strain>
    </source>
</reference>
<dbReference type="SUPFAM" id="SSF50249">
    <property type="entry name" value="Nucleic acid-binding proteins"/>
    <property type="match status" value="1"/>
</dbReference>
<sequence length="267" mass="29748">MSGLKRFQLTSSSNKRPADEFPSHPKQLSEVAKFNAPGIFFVRAKVADLQFSLYKACPLKSSGSVPCKKKLDDEMFCRGCDHRANSPLQCLFLRLDLQDCEDLEISQKVTVFSNVAEDYLAMRVNQFADMVEKCSEKLEALLQSKLGQTLTFKLNLKAKGGGEFTTIDWIAAAILVDKKNEADNEDGEIIELDIGKKPSTMKRTGDEPSTSSSATLEDYSTAAAAASSSPTIPISDGVAKRQRRQSWDFKSMAHFEDHHLRQQQQKQ</sequence>
<keyword evidence="4" id="KW-1185">Reference proteome</keyword>
<proteinExistence type="predicted"/>
<feature type="region of interest" description="Disordered" evidence="1">
    <location>
        <begin position="193"/>
        <end position="267"/>
    </location>
</feature>
<dbReference type="AlphaFoldDB" id="A0ABD2KME0"/>
<feature type="region of interest" description="Disordered" evidence="1">
    <location>
        <begin position="1"/>
        <end position="24"/>
    </location>
</feature>
<dbReference type="InterPro" id="IPR013955">
    <property type="entry name" value="Rep_factor-A_C"/>
</dbReference>
<dbReference type="Pfam" id="PF08646">
    <property type="entry name" value="Rep_fac-A_C"/>
    <property type="match status" value="1"/>
</dbReference>
<feature type="compositionally biased region" description="Basic and acidic residues" evidence="1">
    <location>
        <begin position="245"/>
        <end position="260"/>
    </location>
</feature>
<protein>
    <recommendedName>
        <fullName evidence="2">Replication factor A C-terminal domain-containing protein</fullName>
    </recommendedName>
</protein>
<name>A0ABD2KME0_HETSC</name>
<evidence type="ECO:0000259" key="2">
    <source>
        <dbReference type="Pfam" id="PF08646"/>
    </source>
</evidence>
<evidence type="ECO:0000313" key="3">
    <source>
        <dbReference type="EMBL" id="KAL3103939.1"/>
    </source>
</evidence>
<accession>A0ABD2KME0</accession>